<accession>A0A7C3J2Y3</accession>
<gene>
    <name evidence="1" type="ORF">ENS19_07895</name>
</gene>
<evidence type="ECO:0000313" key="1">
    <source>
        <dbReference type="EMBL" id="HFK21179.1"/>
    </source>
</evidence>
<sequence>MDLHLLFYDIETKKDPHGIRIRLVRELRRAGAIKVQRSAWVAEKITPSLVRLIDEFRRAGGAFKIAEWLPRTLSEVSGEAKSMVISLAVFGSEPFHKGHHDKIGSSLEQKFGCKVKLVPVGESAIKEYSTMAQKRTRLQDAQKPISRILDEAALDDTDALIIINYGRTGKSGIMYIAQALARTSVLRNLTSLPLLHVERLGEADGAILVWNETGSVLADFLKEELMMPIVRPSISLKKTTNIGERELRQIQYAMPGDAIVVNGVKIGTCLAEQVYLVAEKGRIVEIIGGKALKSVKKVRIDSLDSAIIKTV</sequence>
<protein>
    <submittedName>
        <fullName evidence="1">DUF2117 domain-containing protein</fullName>
    </submittedName>
</protein>
<dbReference type="EMBL" id="DSTX01000013">
    <property type="protein sequence ID" value="HFK21179.1"/>
    <property type="molecule type" value="Genomic_DNA"/>
</dbReference>
<dbReference type="InterPro" id="IPR012032">
    <property type="entry name" value="UCP006598"/>
</dbReference>
<comment type="caution">
    <text evidence="1">The sequence shown here is derived from an EMBL/GenBank/DDBJ whole genome shotgun (WGS) entry which is preliminary data.</text>
</comment>
<dbReference type="Pfam" id="PF09890">
    <property type="entry name" value="DUF2117"/>
    <property type="match status" value="1"/>
</dbReference>
<proteinExistence type="predicted"/>
<name>A0A7C3J2Y3_9CREN</name>
<organism evidence="1">
    <name type="scientific">Candidatus Methanomethylicus mesodigestus</name>
    <dbReference type="NCBI Taxonomy" id="1867258"/>
    <lineage>
        <taxon>Archaea</taxon>
        <taxon>Thermoproteota</taxon>
        <taxon>Methanosuratincolia</taxon>
        <taxon>Candidatus Methanomethylicales</taxon>
        <taxon>Candidatus Methanomethylicaceae</taxon>
        <taxon>Candidatus Methanomethylicus</taxon>
    </lineage>
</organism>
<reference evidence="1" key="1">
    <citation type="journal article" date="2020" name="mSystems">
        <title>Genome- and Community-Level Interaction Insights into Carbon Utilization and Element Cycling Functions of Hydrothermarchaeota in Hydrothermal Sediment.</title>
        <authorList>
            <person name="Zhou Z."/>
            <person name="Liu Y."/>
            <person name="Xu W."/>
            <person name="Pan J."/>
            <person name="Luo Z.H."/>
            <person name="Li M."/>
        </authorList>
    </citation>
    <scope>NUCLEOTIDE SEQUENCE [LARGE SCALE GENOMIC DNA]</scope>
    <source>
        <strain evidence="1">SpSt-468</strain>
    </source>
</reference>
<dbReference type="AlphaFoldDB" id="A0A7C3J2Y3"/>